<gene>
    <name evidence="2" type="ORF">CHRIB12_LOCUS18387</name>
</gene>
<feature type="region of interest" description="Disordered" evidence="1">
    <location>
        <begin position="1"/>
        <end position="40"/>
    </location>
</feature>
<comment type="caution">
    <text evidence="2">The sequence shown here is derived from an EMBL/GenBank/DDBJ whole genome shotgun (WGS) entry which is preliminary data.</text>
</comment>
<reference evidence="2" key="1">
    <citation type="submission" date="2020-05" db="EMBL/GenBank/DDBJ databases">
        <authorList>
            <person name="Rincon C."/>
            <person name="Sanders R I."/>
            <person name="Robbins C."/>
            <person name="Chaturvedi A."/>
        </authorList>
    </citation>
    <scope>NUCLEOTIDE SEQUENCE</scope>
    <source>
        <strain evidence="2">CHB12</strain>
    </source>
</reference>
<protein>
    <submittedName>
        <fullName evidence="2">Uncharacterized protein</fullName>
    </submittedName>
</protein>
<dbReference type="AlphaFoldDB" id="A0A915ZQF6"/>
<evidence type="ECO:0000256" key="1">
    <source>
        <dbReference type="SAM" id="MobiDB-lite"/>
    </source>
</evidence>
<dbReference type="EMBL" id="CAGKOT010000048">
    <property type="protein sequence ID" value="CAB5383366.1"/>
    <property type="molecule type" value="Genomic_DNA"/>
</dbReference>
<dbReference type="Proteomes" id="UP000684084">
    <property type="component" value="Unassembled WGS sequence"/>
</dbReference>
<organism evidence="2 3">
    <name type="scientific">Rhizophagus irregularis</name>
    <dbReference type="NCBI Taxonomy" id="588596"/>
    <lineage>
        <taxon>Eukaryota</taxon>
        <taxon>Fungi</taxon>
        <taxon>Fungi incertae sedis</taxon>
        <taxon>Mucoromycota</taxon>
        <taxon>Glomeromycotina</taxon>
        <taxon>Glomeromycetes</taxon>
        <taxon>Glomerales</taxon>
        <taxon>Glomeraceae</taxon>
        <taxon>Rhizophagus</taxon>
    </lineage>
</organism>
<evidence type="ECO:0000313" key="2">
    <source>
        <dbReference type="EMBL" id="CAB5383366.1"/>
    </source>
</evidence>
<evidence type="ECO:0000313" key="3">
    <source>
        <dbReference type="Proteomes" id="UP000684084"/>
    </source>
</evidence>
<accession>A0A915ZQF6</accession>
<dbReference type="OrthoDB" id="2400219at2759"/>
<proteinExistence type="predicted"/>
<sequence length="100" mass="12076">MENKRNIQRIKKKSSNTRYKQSRKARKKGSKIMKGSNKQKYKIKKSRVDIIEINSDQENEDQDIMLNIEIEERKMQLIERRTADRKLQAEIEKLRKELSL</sequence>
<name>A0A915ZQF6_9GLOM</name>